<dbReference type="RefSeq" id="XP_033577515.1">
    <property type="nucleotide sequence ID" value="XM_033716808.1"/>
</dbReference>
<dbReference type="AlphaFoldDB" id="A0A6A6YP74"/>
<evidence type="ECO:0000313" key="3">
    <source>
        <dbReference type="Proteomes" id="UP000504636"/>
    </source>
</evidence>
<feature type="non-terminal residue" evidence="2">
    <location>
        <position position="226"/>
    </location>
</feature>
<sequence>MPRTRPCSDGKDQRRRLKIKPDPTFQRTRDLLPWHYALNTKHRRDLYNFYKPEGDRKAYRLQLEELAKEDPDKIKSLFNQMRSALDREYALTDDNIGKLHKYANSEGFRLRKFRKWIFNQDLEVRKERFADMWRAEAAEKEMEKAKKLEDSRKLEEAKKLREDKKLQEAKREREDKARKADDRGKRKLAKAEKKAAKKARKEERVKRKSLVTQATKDDAANRDTAD</sequence>
<reference evidence="2 4" key="1">
    <citation type="journal article" date="2020" name="Stud. Mycol.">
        <title>101 Dothideomycetes genomes: a test case for predicting lifestyles and emergence of pathogens.</title>
        <authorList>
            <person name="Haridas S."/>
            <person name="Albert R."/>
            <person name="Binder M."/>
            <person name="Bloem J."/>
            <person name="Labutti K."/>
            <person name="Salamov A."/>
            <person name="Andreopoulos B."/>
            <person name="Baker S."/>
            <person name="Barry K."/>
            <person name="Bills G."/>
            <person name="Bluhm B."/>
            <person name="Cannon C."/>
            <person name="Castanera R."/>
            <person name="Culley D."/>
            <person name="Daum C."/>
            <person name="Ezra D."/>
            <person name="Gonzalez J."/>
            <person name="Henrissat B."/>
            <person name="Kuo A."/>
            <person name="Liang C."/>
            <person name="Lipzen A."/>
            <person name="Lutzoni F."/>
            <person name="Magnuson J."/>
            <person name="Mondo S."/>
            <person name="Nolan M."/>
            <person name="Ohm R."/>
            <person name="Pangilinan J."/>
            <person name="Park H.-J."/>
            <person name="Ramirez L."/>
            <person name="Alfaro M."/>
            <person name="Sun H."/>
            <person name="Tritt A."/>
            <person name="Yoshinaga Y."/>
            <person name="Zwiers L.-H."/>
            <person name="Turgeon B."/>
            <person name="Goodwin S."/>
            <person name="Spatafora J."/>
            <person name="Crous P."/>
            <person name="Grigoriev I."/>
        </authorList>
    </citation>
    <scope>NUCLEOTIDE SEQUENCE</scope>
    <source>
        <strain evidence="2 4">CBS 304.34</strain>
    </source>
</reference>
<gene>
    <name evidence="2 4" type="ORF">BDZ99DRAFT_417045</name>
</gene>
<proteinExistence type="predicted"/>
<feature type="region of interest" description="Disordered" evidence="1">
    <location>
        <begin position="149"/>
        <end position="226"/>
    </location>
</feature>
<organism evidence="2">
    <name type="scientific">Mytilinidion resinicola</name>
    <dbReference type="NCBI Taxonomy" id="574789"/>
    <lineage>
        <taxon>Eukaryota</taxon>
        <taxon>Fungi</taxon>
        <taxon>Dikarya</taxon>
        <taxon>Ascomycota</taxon>
        <taxon>Pezizomycotina</taxon>
        <taxon>Dothideomycetes</taxon>
        <taxon>Pleosporomycetidae</taxon>
        <taxon>Mytilinidiales</taxon>
        <taxon>Mytilinidiaceae</taxon>
        <taxon>Mytilinidion</taxon>
    </lineage>
</organism>
<evidence type="ECO:0000313" key="4">
    <source>
        <dbReference type="RefSeq" id="XP_033577515.1"/>
    </source>
</evidence>
<feature type="compositionally biased region" description="Basic and acidic residues" evidence="1">
    <location>
        <begin position="1"/>
        <end position="12"/>
    </location>
</feature>
<feature type="compositionally biased region" description="Basic and acidic residues" evidence="1">
    <location>
        <begin position="149"/>
        <end position="205"/>
    </location>
</feature>
<reference evidence="4" key="3">
    <citation type="submission" date="2025-04" db="UniProtKB">
        <authorList>
            <consortium name="RefSeq"/>
        </authorList>
    </citation>
    <scope>IDENTIFICATION</scope>
    <source>
        <strain evidence="4">CBS 304.34</strain>
    </source>
</reference>
<feature type="region of interest" description="Disordered" evidence="1">
    <location>
        <begin position="1"/>
        <end position="22"/>
    </location>
</feature>
<reference evidence="4" key="2">
    <citation type="submission" date="2020-04" db="EMBL/GenBank/DDBJ databases">
        <authorList>
            <consortium name="NCBI Genome Project"/>
        </authorList>
    </citation>
    <scope>NUCLEOTIDE SEQUENCE</scope>
    <source>
        <strain evidence="4">CBS 304.34</strain>
    </source>
</reference>
<protein>
    <submittedName>
        <fullName evidence="2 4">Uncharacterized protein</fullName>
    </submittedName>
</protein>
<name>A0A6A6YP74_9PEZI</name>
<evidence type="ECO:0000256" key="1">
    <source>
        <dbReference type="SAM" id="MobiDB-lite"/>
    </source>
</evidence>
<dbReference type="Proteomes" id="UP000504636">
    <property type="component" value="Unplaced"/>
</dbReference>
<dbReference type="GeneID" id="54457701"/>
<dbReference type="EMBL" id="MU003700">
    <property type="protein sequence ID" value="KAF2810551.1"/>
    <property type="molecule type" value="Genomic_DNA"/>
</dbReference>
<feature type="compositionally biased region" description="Basic and acidic residues" evidence="1">
    <location>
        <begin position="215"/>
        <end position="226"/>
    </location>
</feature>
<evidence type="ECO:0000313" key="2">
    <source>
        <dbReference type="EMBL" id="KAF2810551.1"/>
    </source>
</evidence>
<keyword evidence="3" id="KW-1185">Reference proteome</keyword>
<accession>A0A6A6YP74</accession>